<dbReference type="EMBL" id="CP099464">
    <property type="protein sequence ID" value="UUO16851.1"/>
    <property type="molecule type" value="Genomic_DNA"/>
</dbReference>
<dbReference type="RefSeq" id="WP_027404185.1">
    <property type="nucleotide sequence ID" value="NZ_CP099464.1"/>
</dbReference>
<reference evidence="1" key="1">
    <citation type="submission" date="2022-06" db="EMBL/GenBank/DDBJ databases">
        <title>Nostosin G and Spiroidesin B from the Cyanobacterium Dolichospermum sp. NIES-1697.</title>
        <authorList>
            <person name="Phan C.-S."/>
            <person name="Mehjabin J.J."/>
            <person name="Anas A.R.J."/>
            <person name="Hayasaka M."/>
            <person name="Onoki R."/>
            <person name="Wang J."/>
            <person name="Umezawa T."/>
            <person name="Washio K."/>
            <person name="Morikawa M."/>
            <person name="Okino T."/>
        </authorList>
    </citation>
    <scope>NUCLEOTIDE SEQUENCE</scope>
    <source>
        <strain evidence="1">NIES-1697</strain>
    </source>
</reference>
<name>A0ABY5M1B0_9CYAN</name>
<dbReference type="Proteomes" id="UP001057561">
    <property type="component" value="Chromosome"/>
</dbReference>
<evidence type="ECO:0000313" key="1">
    <source>
        <dbReference type="EMBL" id="UUO16851.1"/>
    </source>
</evidence>
<evidence type="ECO:0000313" key="2">
    <source>
        <dbReference type="Proteomes" id="UP001057561"/>
    </source>
</evidence>
<protein>
    <submittedName>
        <fullName evidence="1">Uncharacterized protein</fullName>
    </submittedName>
</protein>
<organism evidence="1 2">
    <name type="scientific">Dolichospermum heterosporum TAC447</name>
    <dbReference type="NCBI Taxonomy" id="747523"/>
    <lineage>
        <taxon>Bacteria</taxon>
        <taxon>Bacillati</taxon>
        <taxon>Cyanobacteriota</taxon>
        <taxon>Cyanophyceae</taxon>
        <taxon>Nostocales</taxon>
        <taxon>Aphanizomenonaceae</taxon>
        <taxon>Dolichospermum</taxon>
        <taxon>Dolichospermum heterosporum</taxon>
    </lineage>
</organism>
<accession>A0ABY5M1B0</accession>
<proteinExistence type="predicted"/>
<keyword evidence="2" id="KW-1185">Reference proteome</keyword>
<gene>
    <name evidence="1" type="ORF">NG743_07470</name>
</gene>
<sequence>MSETATLLPLNTFISVFEAISDRNWLQFKELERAFASSYGVETWADVLNFRIKPALEPEAKKWLLVQRCSQGIKSIKIINDD</sequence>